<feature type="region of interest" description="Disordered" evidence="1">
    <location>
        <begin position="1"/>
        <end position="119"/>
    </location>
</feature>
<dbReference type="Proteomes" id="UP001189429">
    <property type="component" value="Unassembled WGS sequence"/>
</dbReference>
<accession>A0ABN9RNU8</accession>
<evidence type="ECO:0000256" key="1">
    <source>
        <dbReference type="SAM" id="MobiDB-lite"/>
    </source>
</evidence>
<reference evidence="2" key="1">
    <citation type="submission" date="2023-10" db="EMBL/GenBank/DDBJ databases">
        <authorList>
            <person name="Chen Y."/>
            <person name="Shah S."/>
            <person name="Dougan E. K."/>
            <person name="Thang M."/>
            <person name="Chan C."/>
        </authorList>
    </citation>
    <scope>NUCLEOTIDE SEQUENCE [LARGE SCALE GENOMIC DNA]</scope>
</reference>
<protein>
    <submittedName>
        <fullName evidence="2">Uncharacterized protein</fullName>
    </submittedName>
</protein>
<feature type="compositionally biased region" description="Gly residues" evidence="1">
    <location>
        <begin position="94"/>
        <end position="107"/>
    </location>
</feature>
<proteinExistence type="predicted"/>
<feature type="non-terminal residue" evidence="2">
    <location>
        <position position="1"/>
    </location>
</feature>
<gene>
    <name evidence="2" type="ORF">PCOR1329_LOCUS22062</name>
</gene>
<feature type="compositionally biased region" description="Basic residues" evidence="1">
    <location>
        <begin position="1"/>
        <end position="15"/>
    </location>
</feature>
<comment type="caution">
    <text evidence="2">The sequence shown here is derived from an EMBL/GenBank/DDBJ whole genome shotgun (WGS) entry which is preliminary data.</text>
</comment>
<organism evidence="2 3">
    <name type="scientific">Prorocentrum cordatum</name>
    <dbReference type="NCBI Taxonomy" id="2364126"/>
    <lineage>
        <taxon>Eukaryota</taxon>
        <taxon>Sar</taxon>
        <taxon>Alveolata</taxon>
        <taxon>Dinophyceae</taxon>
        <taxon>Prorocentrales</taxon>
        <taxon>Prorocentraceae</taxon>
        <taxon>Prorocentrum</taxon>
    </lineage>
</organism>
<name>A0ABN9RNU8_9DINO</name>
<evidence type="ECO:0000313" key="2">
    <source>
        <dbReference type="EMBL" id="CAK0820357.1"/>
    </source>
</evidence>
<keyword evidence="3" id="KW-1185">Reference proteome</keyword>
<sequence>FRRLVASVARRRRRAPPGLPLWAARGGGRRESPPRGPAGQPGGEARLEAQRRRRRRRTGRSGERGRSGARASSQTGPPPAPWRARRRENRSIAGVGGGGGGGGGGVGRRLKKSGRWGSRNTYVQRPMCIRRRTHRLLATAGAQAASAAHGTEHAEGDRARARSYVRAIRPLPFRFCLRPSALRGLRPTHPFWGSIVGSPWQSPWHLAPLAAA</sequence>
<dbReference type="EMBL" id="CAUYUJ010007327">
    <property type="protein sequence ID" value="CAK0820357.1"/>
    <property type="molecule type" value="Genomic_DNA"/>
</dbReference>
<evidence type="ECO:0000313" key="3">
    <source>
        <dbReference type="Proteomes" id="UP001189429"/>
    </source>
</evidence>